<organism evidence="13 14">
    <name type="scientific">[Candida] arabinofermentans NRRL YB-2248</name>
    <dbReference type="NCBI Taxonomy" id="983967"/>
    <lineage>
        <taxon>Eukaryota</taxon>
        <taxon>Fungi</taxon>
        <taxon>Dikarya</taxon>
        <taxon>Ascomycota</taxon>
        <taxon>Saccharomycotina</taxon>
        <taxon>Pichiomycetes</taxon>
        <taxon>Pichiales</taxon>
        <taxon>Pichiaceae</taxon>
        <taxon>Ogataea</taxon>
        <taxon>Ogataea/Candida clade</taxon>
    </lineage>
</organism>
<evidence type="ECO:0000256" key="9">
    <source>
        <dbReference type="PIRNR" id="PIRNR000447"/>
    </source>
</evidence>
<feature type="active site" description="For beta-ketoacyl synthase activity" evidence="10">
    <location>
        <position position="176"/>
    </location>
</feature>
<dbReference type="GO" id="GO:0006633">
    <property type="term" value="P:fatty acid biosynthetic process"/>
    <property type="evidence" value="ECO:0007669"/>
    <property type="project" value="UniProtKB-KW"/>
</dbReference>
<name>A0A1E4T6J8_9ASCO</name>
<keyword evidence="7" id="KW-0012">Acyltransferase</keyword>
<dbReference type="CDD" id="cd00834">
    <property type="entry name" value="KAS_I_II"/>
    <property type="match status" value="1"/>
</dbReference>
<proteinExistence type="inferred from homology"/>
<keyword evidence="4" id="KW-0276">Fatty acid metabolism</keyword>
<evidence type="ECO:0000259" key="12">
    <source>
        <dbReference type="PROSITE" id="PS52004"/>
    </source>
</evidence>
<evidence type="ECO:0000313" key="13">
    <source>
        <dbReference type="EMBL" id="ODV87355.1"/>
    </source>
</evidence>
<dbReference type="SMART" id="SM00825">
    <property type="entry name" value="PKS_KS"/>
    <property type="match status" value="1"/>
</dbReference>
<dbReference type="Pfam" id="PF02801">
    <property type="entry name" value="Ketoacyl-synt_C"/>
    <property type="match status" value="1"/>
</dbReference>
<dbReference type="STRING" id="983967.A0A1E4T6J8"/>
<dbReference type="AlphaFoldDB" id="A0A1E4T6J8"/>
<dbReference type="GO" id="GO:0004315">
    <property type="term" value="F:3-oxoacyl-[acyl-carrier-protein] synthase activity"/>
    <property type="evidence" value="ECO:0007669"/>
    <property type="project" value="UniProtKB-EC"/>
</dbReference>
<dbReference type="SUPFAM" id="SSF53901">
    <property type="entry name" value="Thiolase-like"/>
    <property type="match status" value="1"/>
</dbReference>
<dbReference type="FunFam" id="3.40.47.10:FF:000009">
    <property type="entry name" value="3-oxoacyl-[acyl-carrier-protein] synthase 2"/>
    <property type="match status" value="1"/>
</dbReference>
<keyword evidence="6 9" id="KW-0275">Fatty acid biosynthesis</keyword>
<dbReference type="InterPro" id="IPR014030">
    <property type="entry name" value="Ketoacyl_synth_N"/>
</dbReference>
<evidence type="ECO:0000313" key="14">
    <source>
        <dbReference type="Proteomes" id="UP000094801"/>
    </source>
</evidence>
<reference evidence="14" key="1">
    <citation type="submission" date="2016-04" db="EMBL/GenBank/DDBJ databases">
        <title>Comparative genomics of biotechnologically important yeasts.</title>
        <authorList>
            <consortium name="DOE Joint Genome Institute"/>
            <person name="Riley R."/>
            <person name="Haridas S."/>
            <person name="Wolfe K.H."/>
            <person name="Lopes M.R."/>
            <person name="Hittinger C.T."/>
            <person name="Goker M."/>
            <person name="Salamov A."/>
            <person name="Wisecaver J."/>
            <person name="Long T.M."/>
            <person name="Aerts A.L."/>
            <person name="Barry K."/>
            <person name="Choi C."/>
            <person name="Clum A."/>
            <person name="Coughlan A.Y."/>
            <person name="Deshpande S."/>
            <person name="Douglass A.P."/>
            <person name="Hanson S.J."/>
            <person name="Klenk H.-P."/>
            <person name="Labutti K."/>
            <person name="Lapidus A."/>
            <person name="Lindquist E."/>
            <person name="Lipzen A."/>
            <person name="Meier-Kolthoff J.P."/>
            <person name="Ohm R.A."/>
            <person name="Otillar R.P."/>
            <person name="Pangilinan J."/>
            <person name="Peng Y."/>
            <person name="Rokas A."/>
            <person name="Rosa C.A."/>
            <person name="Scheuner C."/>
            <person name="Sibirny A.A."/>
            <person name="Slot J.C."/>
            <person name="Stielow J.B."/>
            <person name="Sun H."/>
            <person name="Kurtzman C.P."/>
            <person name="Blackwell M."/>
            <person name="Grigoriev I.V."/>
            <person name="Jeffries T.W."/>
        </authorList>
    </citation>
    <scope>NUCLEOTIDE SEQUENCE [LARGE SCALE GENOMIC DNA]</scope>
    <source>
        <strain evidence="14">NRRL YB-2248</strain>
    </source>
</reference>
<dbReference type="Gene3D" id="3.40.47.10">
    <property type="match status" value="2"/>
</dbReference>
<keyword evidence="14" id="KW-1185">Reference proteome</keyword>
<dbReference type="GO" id="GO:0005739">
    <property type="term" value="C:mitochondrion"/>
    <property type="evidence" value="ECO:0007669"/>
    <property type="project" value="TreeGrafter"/>
</dbReference>
<evidence type="ECO:0000256" key="1">
    <source>
        <dbReference type="ARBA" id="ARBA00008467"/>
    </source>
</evidence>
<dbReference type="InterPro" id="IPR018201">
    <property type="entry name" value="Ketoacyl_synth_AS"/>
</dbReference>
<dbReference type="InterPro" id="IPR020841">
    <property type="entry name" value="PKS_Beta-ketoAc_synthase_dom"/>
</dbReference>
<evidence type="ECO:0000256" key="4">
    <source>
        <dbReference type="ARBA" id="ARBA00022832"/>
    </source>
</evidence>
<dbReference type="InterPro" id="IPR017568">
    <property type="entry name" value="3-oxoacyl-ACP_synth-2"/>
</dbReference>
<dbReference type="NCBIfam" id="NF005589">
    <property type="entry name" value="PRK07314.1"/>
    <property type="match status" value="1"/>
</dbReference>
<evidence type="ECO:0000256" key="6">
    <source>
        <dbReference type="ARBA" id="ARBA00023160"/>
    </source>
</evidence>
<dbReference type="PIRSF" id="PIRSF000447">
    <property type="entry name" value="KAS_II"/>
    <property type="match status" value="1"/>
</dbReference>
<keyword evidence="5" id="KW-0443">Lipid metabolism</keyword>
<evidence type="ECO:0000256" key="7">
    <source>
        <dbReference type="ARBA" id="ARBA00023315"/>
    </source>
</evidence>
<dbReference type="Proteomes" id="UP000094801">
    <property type="component" value="Unassembled WGS sequence"/>
</dbReference>
<dbReference type="PROSITE" id="PS52004">
    <property type="entry name" value="KS3_2"/>
    <property type="match status" value="1"/>
</dbReference>
<dbReference type="Pfam" id="PF00109">
    <property type="entry name" value="ketoacyl-synt"/>
    <property type="match status" value="1"/>
</dbReference>
<comment type="similarity">
    <text evidence="1 9 11">Belongs to the thiolase-like superfamily. Beta-ketoacyl-ACP synthases family.</text>
</comment>
<dbReference type="InterPro" id="IPR000794">
    <property type="entry name" value="Beta-ketoacyl_synthase"/>
</dbReference>
<dbReference type="EMBL" id="KV453848">
    <property type="protein sequence ID" value="ODV87355.1"/>
    <property type="molecule type" value="Genomic_DNA"/>
</dbReference>
<accession>A0A1E4T6J8</accession>
<keyword evidence="2 9" id="KW-0444">Lipid biosynthesis</keyword>
<dbReference type="OrthoDB" id="5334845at2759"/>
<dbReference type="NCBIfam" id="TIGR03150">
    <property type="entry name" value="fabF"/>
    <property type="match status" value="1"/>
</dbReference>
<dbReference type="PANTHER" id="PTHR11712:SF336">
    <property type="entry name" value="3-OXOACYL-[ACYL-CARRIER-PROTEIN] SYNTHASE, MITOCHONDRIAL"/>
    <property type="match status" value="1"/>
</dbReference>
<evidence type="ECO:0000256" key="5">
    <source>
        <dbReference type="ARBA" id="ARBA00023098"/>
    </source>
</evidence>
<comment type="catalytic activity">
    <reaction evidence="8">
        <text>a fatty acyl-[ACP] + malonyl-[ACP] + H(+) = a 3-oxoacyl-[ACP] + holo-[ACP] + CO2</text>
        <dbReference type="Rhea" id="RHEA:22836"/>
        <dbReference type="Rhea" id="RHEA-COMP:9623"/>
        <dbReference type="Rhea" id="RHEA-COMP:9685"/>
        <dbReference type="Rhea" id="RHEA-COMP:9916"/>
        <dbReference type="Rhea" id="RHEA-COMP:14125"/>
        <dbReference type="ChEBI" id="CHEBI:15378"/>
        <dbReference type="ChEBI" id="CHEBI:16526"/>
        <dbReference type="ChEBI" id="CHEBI:64479"/>
        <dbReference type="ChEBI" id="CHEBI:78449"/>
        <dbReference type="ChEBI" id="CHEBI:78776"/>
        <dbReference type="ChEBI" id="CHEBI:138651"/>
        <dbReference type="EC" id="2.3.1.41"/>
    </reaction>
</comment>
<gene>
    <name evidence="13" type="ORF">CANARDRAFT_5896</name>
</gene>
<evidence type="ECO:0000256" key="11">
    <source>
        <dbReference type="RuleBase" id="RU003694"/>
    </source>
</evidence>
<evidence type="ECO:0000256" key="2">
    <source>
        <dbReference type="ARBA" id="ARBA00022516"/>
    </source>
</evidence>
<dbReference type="PANTHER" id="PTHR11712">
    <property type="entry name" value="POLYKETIDE SYNTHASE-RELATED"/>
    <property type="match status" value="1"/>
</dbReference>
<dbReference type="InterPro" id="IPR014031">
    <property type="entry name" value="Ketoacyl_synth_C"/>
</dbReference>
<protein>
    <recommendedName>
        <fullName evidence="9">3-oxoacyl-[acyl-carrier-protein] synthase</fullName>
    </recommendedName>
</protein>
<evidence type="ECO:0000256" key="3">
    <source>
        <dbReference type="ARBA" id="ARBA00022679"/>
    </source>
</evidence>
<dbReference type="PROSITE" id="PS00606">
    <property type="entry name" value="KS3_1"/>
    <property type="match status" value="1"/>
</dbReference>
<keyword evidence="3 9" id="KW-0808">Transferase</keyword>
<evidence type="ECO:0000256" key="8">
    <source>
        <dbReference type="ARBA" id="ARBA00049541"/>
    </source>
</evidence>
<dbReference type="InterPro" id="IPR016039">
    <property type="entry name" value="Thiolase-like"/>
</dbReference>
<feature type="domain" description="Ketosynthase family 3 (KS3)" evidence="12">
    <location>
        <begin position="3"/>
        <end position="432"/>
    </location>
</feature>
<sequence length="435" mass="45918">MTANRVVVTGLGLVTPLGVGVKHAWANLIGAKSGLISTSQLPNSEEYADIPAKVIGYVPRGSISEGKYDPLDHFESHEVRRLSQFIQYAIVAAGEALKDANWKPVEDKDKFNTGVCIGSGIGSIEDIYNNSVGFHEKGYRKMQPMLVPKLLTNMASGNVSIKYGLQGPNHSVATACATGVHALGDAARFIKDGYADVMVAGASEAVVHPIALGGFARAKSLVTTFNDDPEKASRPFDRDRAGFVLGEGAGAVTLESLDHALARKAPIYAEITGYGLSGDASHITSPHEDGSGARRAMECAIKRAGLDPSQIDYLNAHATSTVLGDRAENFAIKTIFGEKKPDLIVSSNKGSMGHLLGASGVVEAIFTILALTTGTIPPTLNLHNPGSHDGDKTEDFIFNYAPHKAIEGQNINHAVTNSFGFGGTNASLCISKYVS</sequence>
<evidence type="ECO:0000256" key="10">
    <source>
        <dbReference type="PIRSR" id="PIRSR000447-1"/>
    </source>
</evidence>